<reference evidence="9" key="3">
    <citation type="submission" date="2015-02" db="UniProtKB">
        <authorList>
            <consortium name="EnsemblProtists"/>
        </authorList>
    </citation>
    <scope>IDENTIFICATION</scope>
    <source>
        <strain evidence="9">DAOM BR144</strain>
    </source>
</reference>
<dbReference type="PROSITE" id="PS00518">
    <property type="entry name" value="ZF_RING_1"/>
    <property type="match status" value="3"/>
</dbReference>
<dbReference type="Gene3D" id="1.20.120.1750">
    <property type="match status" value="1"/>
</dbReference>
<evidence type="ECO:0000256" key="7">
    <source>
        <dbReference type="SAM" id="MobiDB-lite"/>
    </source>
</evidence>
<keyword evidence="1" id="KW-0808">Transferase</keyword>
<dbReference type="SUPFAM" id="SSF57850">
    <property type="entry name" value="RING/U-box"/>
    <property type="match status" value="3"/>
</dbReference>
<dbReference type="SMART" id="SM00184">
    <property type="entry name" value="RING"/>
    <property type="match status" value="3"/>
</dbReference>
<reference evidence="10" key="2">
    <citation type="submission" date="2010-04" db="EMBL/GenBank/DDBJ databases">
        <authorList>
            <person name="Buell R."/>
            <person name="Hamilton J."/>
            <person name="Hostetler J."/>
        </authorList>
    </citation>
    <scope>NUCLEOTIDE SEQUENCE [LARGE SCALE GENOMIC DNA]</scope>
    <source>
        <strain evidence="10">DAOM:BR144</strain>
    </source>
</reference>
<dbReference type="PANTHER" id="PTHR11685">
    <property type="entry name" value="RBR FAMILY RING FINGER AND IBR DOMAIN-CONTAINING"/>
    <property type="match status" value="1"/>
</dbReference>
<sequence>MNCRDCGRAQARDRIGQPLVDDVYYPLTCGDTYCRACLASVARSSLHVHDLIPLRCCHRRVPREWIDEVLEKPEAGYYAFLLEKKKSALPRDQGANAPGVQFLRKQVRCKQCGAAVGQSTMKKMPLLCGHVYCLKCLGALCEIDKEDGVAPTCCDLPISTEKLIQVENAKTLRVVPAVDNVSPSKNAVPALQTIVIDDDVSAAAANVHDLTAESPKQGRRQSKRILSLSGTGKQKTSPQAAANEVNLVDASDAAENTTTASESTARPKCFTCNKFVLTTDSACGHSFCLKCIGDRCRQAIKNDNDGGIGLPLRCCDELLPLEMIRPALSRQAFANYKALVAKREDDIKQLTKRKRDNGKQKAAASTVTKKADAPPTKKAKVAADADDEEKAPTPREDVPVECVACMDQIPVSGDQFRGPCGHVYCSGCLAFMAKKSLKDRALVPIRCCGKELPIDYVSRVLSKRSMSTYNRFLHEKNWKTSNLKSDKDYATLVKIIGGKQCPKCGIGVQKIAGCNSMACSRGHRFCWACEAHPCTCYRNLREAYYP</sequence>
<organism evidence="9 10">
    <name type="scientific">Globisporangium ultimum (strain ATCC 200006 / CBS 805.95 / DAOM BR144)</name>
    <name type="common">Pythium ultimum</name>
    <dbReference type="NCBI Taxonomy" id="431595"/>
    <lineage>
        <taxon>Eukaryota</taxon>
        <taxon>Sar</taxon>
        <taxon>Stramenopiles</taxon>
        <taxon>Oomycota</taxon>
        <taxon>Peronosporomycetes</taxon>
        <taxon>Pythiales</taxon>
        <taxon>Pythiaceae</taxon>
        <taxon>Globisporangium</taxon>
    </lineage>
</organism>
<evidence type="ECO:0000256" key="1">
    <source>
        <dbReference type="ARBA" id="ARBA00022679"/>
    </source>
</evidence>
<dbReference type="GO" id="GO:0008270">
    <property type="term" value="F:zinc ion binding"/>
    <property type="evidence" value="ECO:0007669"/>
    <property type="project" value="UniProtKB-KW"/>
</dbReference>
<dbReference type="InterPro" id="IPR031127">
    <property type="entry name" value="E3_UB_ligase_RBR"/>
</dbReference>
<evidence type="ECO:0000256" key="6">
    <source>
        <dbReference type="ARBA" id="ARBA00022833"/>
    </source>
</evidence>
<dbReference type="VEuPathDB" id="FungiDB:PYU1_G010936"/>
<dbReference type="OMA" id="CWECLET"/>
<dbReference type="eggNOG" id="ENOG502SPQJ">
    <property type="taxonomic scope" value="Eukaryota"/>
</dbReference>
<keyword evidence="3" id="KW-0677">Repeat</keyword>
<dbReference type="Proteomes" id="UP000019132">
    <property type="component" value="Unassembled WGS sequence"/>
</dbReference>
<feature type="region of interest" description="Disordered" evidence="7">
    <location>
        <begin position="351"/>
        <end position="395"/>
    </location>
</feature>
<dbReference type="Gene3D" id="3.30.40.10">
    <property type="entry name" value="Zinc/RING finger domain, C3HC4 (zinc finger)"/>
    <property type="match status" value="1"/>
</dbReference>
<evidence type="ECO:0000313" key="9">
    <source>
        <dbReference type="EnsemblProtists" id="PYU1_T010959"/>
    </source>
</evidence>
<dbReference type="AlphaFoldDB" id="K3X160"/>
<dbReference type="InterPro" id="IPR017907">
    <property type="entry name" value="Znf_RING_CS"/>
</dbReference>
<evidence type="ECO:0000313" key="10">
    <source>
        <dbReference type="Proteomes" id="UP000019132"/>
    </source>
</evidence>
<dbReference type="GO" id="GO:0004842">
    <property type="term" value="F:ubiquitin-protein transferase activity"/>
    <property type="evidence" value="ECO:0007669"/>
    <property type="project" value="InterPro"/>
</dbReference>
<dbReference type="InterPro" id="IPR013083">
    <property type="entry name" value="Znf_RING/FYVE/PHD"/>
</dbReference>
<dbReference type="PROSITE" id="PS51873">
    <property type="entry name" value="TRIAD"/>
    <property type="match status" value="1"/>
</dbReference>
<keyword evidence="6" id="KW-0862">Zinc</keyword>
<keyword evidence="2" id="KW-0479">Metal-binding</keyword>
<dbReference type="InterPro" id="IPR027370">
    <property type="entry name" value="Znf-RING_euk"/>
</dbReference>
<dbReference type="InParanoid" id="K3X160"/>
<dbReference type="HOGENOM" id="CLU_499230_0_0_1"/>
<dbReference type="InterPro" id="IPR044066">
    <property type="entry name" value="TRIAD_supradom"/>
</dbReference>
<dbReference type="GO" id="GO:0016567">
    <property type="term" value="P:protein ubiquitination"/>
    <property type="evidence" value="ECO:0007669"/>
    <property type="project" value="InterPro"/>
</dbReference>
<feature type="domain" description="RING-type" evidence="8">
    <location>
        <begin position="265"/>
        <end position="546"/>
    </location>
</feature>
<dbReference type="EnsemblProtists" id="PYU1_T010959">
    <property type="protein sequence ID" value="PYU1_T010959"/>
    <property type="gene ID" value="PYU1_G010936"/>
</dbReference>
<reference evidence="10" key="1">
    <citation type="journal article" date="2010" name="Genome Biol.">
        <title>Genome sequence of the necrotrophic plant pathogen Pythium ultimum reveals original pathogenicity mechanisms and effector repertoire.</title>
        <authorList>
            <person name="Levesque C.A."/>
            <person name="Brouwer H."/>
            <person name="Cano L."/>
            <person name="Hamilton J.P."/>
            <person name="Holt C."/>
            <person name="Huitema E."/>
            <person name="Raffaele S."/>
            <person name="Robideau G.P."/>
            <person name="Thines M."/>
            <person name="Win J."/>
            <person name="Zerillo M.M."/>
            <person name="Beakes G.W."/>
            <person name="Boore J.L."/>
            <person name="Busam D."/>
            <person name="Dumas B."/>
            <person name="Ferriera S."/>
            <person name="Fuerstenberg S.I."/>
            <person name="Gachon C.M."/>
            <person name="Gaulin E."/>
            <person name="Govers F."/>
            <person name="Grenville-Briggs L."/>
            <person name="Horner N."/>
            <person name="Hostetler J."/>
            <person name="Jiang R.H."/>
            <person name="Johnson J."/>
            <person name="Krajaejun T."/>
            <person name="Lin H."/>
            <person name="Meijer H.J."/>
            <person name="Moore B."/>
            <person name="Morris P."/>
            <person name="Phuntmart V."/>
            <person name="Puiu D."/>
            <person name="Shetty J."/>
            <person name="Stajich J.E."/>
            <person name="Tripathy S."/>
            <person name="Wawra S."/>
            <person name="van West P."/>
            <person name="Whitty B.R."/>
            <person name="Coutinho P.M."/>
            <person name="Henrissat B."/>
            <person name="Martin F."/>
            <person name="Thomas P.D."/>
            <person name="Tyler B.M."/>
            <person name="De Vries R.P."/>
            <person name="Kamoun S."/>
            <person name="Yandell M."/>
            <person name="Tisserat N."/>
            <person name="Buell C.R."/>
        </authorList>
    </citation>
    <scope>NUCLEOTIDE SEQUENCE</scope>
    <source>
        <strain evidence="10">DAOM:BR144</strain>
    </source>
</reference>
<keyword evidence="10" id="KW-1185">Reference proteome</keyword>
<evidence type="ECO:0000256" key="2">
    <source>
        <dbReference type="ARBA" id="ARBA00022723"/>
    </source>
</evidence>
<keyword evidence="4" id="KW-0863">Zinc-finger</keyword>
<dbReference type="STRING" id="431595.K3X160"/>
<evidence type="ECO:0000256" key="4">
    <source>
        <dbReference type="ARBA" id="ARBA00022771"/>
    </source>
</evidence>
<name>K3X160_GLOUD</name>
<protein>
    <recommendedName>
        <fullName evidence="8">RING-type domain-containing protein</fullName>
    </recommendedName>
</protein>
<evidence type="ECO:0000259" key="8">
    <source>
        <dbReference type="PROSITE" id="PS51873"/>
    </source>
</evidence>
<dbReference type="Pfam" id="PF13445">
    <property type="entry name" value="zf-RING_UBOX"/>
    <property type="match status" value="1"/>
</dbReference>
<keyword evidence="5" id="KW-0833">Ubl conjugation pathway</keyword>
<dbReference type="EMBL" id="GL376590">
    <property type="status" value="NOT_ANNOTATED_CDS"/>
    <property type="molecule type" value="Genomic_DNA"/>
</dbReference>
<evidence type="ECO:0000256" key="5">
    <source>
        <dbReference type="ARBA" id="ARBA00022786"/>
    </source>
</evidence>
<feature type="region of interest" description="Disordered" evidence="7">
    <location>
        <begin position="213"/>
        <end position="241"/>
    </location>
</feature>
<dbReference type="InterPro" id="IPR001841">
    <property type="entry name" value="Znf_RING"/>
</dbReference>
<proteinExistence type="predicted"/>
<feature type="compositionally biased region" description="Polar residues" evidence="7">
    <location>
        <begin position="228"/>
        <end position="240"/>
    </location>
</feature>
<accession>K3X160</accession>
<evidence type="ECO:0000256" key="3">
    <source>
        <dbReference type="ARBA" id="ARBA00022737"/>
    </source>
</evidence>